<dbReference type="PANTHER" id="PTHR12448">
    <property type="entry name" value="ATP SYNTHASE EPSILON CHAIN, MITOCHONDRIAL"/>
    <property type="match status" value="1"/>
</dbReference>
<dbReference type="EMBL" id="JTDF01003208">
    <property type="protein sequence ID" value="KAF8567992.1"/>
    <property type="molecule type" value="Genomic_DNA"/>
</dbReference>
<dbReference type="GO" id="GO:0046933">
    <property type="term" value="F:proton-transporting ATP synthase activity, rotational mechanism"/>
    <property type="evidence" value="ECO:0007669"/>
    <property type="project" value="InterPro"/>
</dbReference>
<organism evidence="2 3">
    <name type="scientific">Paragonimus westermani</name>
    <dbReference type="NCBI Taxonomy" id="34504"/>
    <lineage>
        <taxon>Eukaryota</taxon>
        <taxon>Metazoa</taxon>
        <taxon>Spiralia</taxon>
        <taxon>Lophotrochozoa</taxon>
        <taxon>Platyhelminthes</taxon>
        <taxon>Trematoda</taxon>
        <taxon>Digenea</taxon>
        <taxon>Plagiorchiida</taxon>
        <taxon>Troglotremata</taxon>
        <taxon>Troglotrematidae</taxon>
        <taxon>Paragonimus</taxon>
    </lineage>
</organism>
<dbReference type="SUPFAM" id="SSF48690">
    <property type="entry name" value="Epsilon subunit of mitochondrial F1F0-ATP synthase"/>
    <property type="match status" value="1"/>
</dbReference>
<dbReference type="OrthoDB" id="269124at2759"/>
<sequence length="70" mass="8008">MTYWRSAGLSYMRFSAICAQSLRNSLREDFKAIAAKRSGKQIKLTFWKDGKPISKHIANRSRTPSSEKEA</sequence>
<dbReference type="Gene3D" id="1.10.1620.20">
    <property type="entry name" value="ATP synthase, F1 complex, epsilon subunit superfamily, mitochondrial"/>
    <property type="match status" value="1"/>
</dbReference>
<gene>
    <name evidence="2" type="ORF">P879_08430</name>
</gene>
<evidence type="ECO:0008006" key="4">
    <source>
        <dbReference type="Google" id="ProtNLM"/>
    </source>
</evidence>
<dbReference type="Proteomes" id="UP000699462">
    <property type="component" value="Unassembled WGS sequence"/>
</dbReference>
<dbReference type="GO" id="GO:0005743">
    <property type="term" value="C:mitochondrial inner membrane"/>
    <property type="evidence" value="ECO:0007669"/>
    <property type="project" value="InterPro"/>
</dbReference>
<comment type="similarity">
    <text evidence="1">Belongs to the eukaryotic ATPase epsilon family.</text>
</comment>
<dbReference type="Pfam" id="PF04627">
    <property type="entry name" value="ATP-synt_Eps"/>
    <property type="match status" value="1"/>
</dbReference>
<name>A0A8T0DL19_9TREM</name>
<dbReference type="InterPro" id="IPR036742">
    <property type="entry name" value="ATP_synth_F1_esu_sf_mt"/>
</dbReference>
<comment type="caution">
    <text evidence="2">The sequence shown here is derived from an EMBL/GenBank/DDBJ whole genome shotgun (WGS) entry which is preliminary data.</text>
</comment>
<evidence type="ECO:0000313" key="3">
    <source>
        <dbReference type="Proteomes" id="UP000699462"/>
    </source>
</evidence>
<evidence type="ECO:0000256" key="1">
    <source>
        <dbReference type="ARBA" id="ARBA00009502"/>
    </source>
</evidence>
<dbReference type="GO" id="GO:0045259">
    <property type="term" value="C:proton-transporting ATP synthase complex"/>
    <property type="evidence" value="ECO:0007669"/>
    <property type="project" value="InterPro"/>
</dbReference>
<proteinExistence type="inferred from homology"/>
<keyword evidence="3" id="KW-1185">Reference proteome</keyword>
<dbReference type="CDD" id="cd12153">
    <property type="entry name" value="F1-ATPase_epsilon"/>
    <property type="match status" value="1"/>
</dbReference>
<dbReference type="PANTHER" id="PTHR12448:SF0">
    <property type="entry name" value="ATP SYNTHASE SUBUNIT EPSILON, MITOCHONDRIAL"/>
    <property type="match status" value="1"/>
</dbReference>
<dbReference type="GO" id="GO:0042776">
    <property type="term" value="P:proton motive force-driven mitochondrial ATP synthesis"/>
    <property type="evidence" value="ECO:0007669"/>
    <property type="project" value="TreeGrafter"/>
</dbReference>
<protein>
    <recommendedName>
        <fullName evidence="4">F-type H+-transporting ATPase subunit epsilon</fullName>
    </recommendedName>
</protein>
<accession>A0A8T0DL19</accession>
<dbReference type="InterPro" id="IPR006721">
    <property type="entry name" value="ATP_synth_F1_esu_mt"/>
</dbReference>
<dbReference type="AlphaFoldDB" id="A0A8T0DL19"/>
<reference evidence="2 3" key="1">
    <citation type="submission" date="2019-07" db="EMBL/GenBank/DDBJ databases">
        <title>Annotation for the trematode Paragonimus westermani.</title>
        <authorList>
            <person name="Choi Y.-J."/>
        </authorList>
    </citation>
    <scope>NUCLEOTIDE SEQUENCE [LARGE SCALE GENOMIC DNA]</scope>
    <source>
        <strain evidence="2">180907_Pwestermani</strain>
    </source>
</reference>
<evidence type="ECO:0000313" key="2">
    <source>
        <dbReference type="EMBL" id="KAF8567992.1"/>
    </source>
</evidence>